<reference evidence="6 7" key="1">
    <citation type="journal article" date="2008" name="Proc. Natl. Acad. Sci. U.S.A.">
        <title>Niche adaptation and genome expansion in the chlorophyll d-producing cyanobacterium Acaryochloris marina.</title>
        <authorList>
            <person name="Swingley W.D."/>
            <person name="Chen M."/>
            <person name="Cheung P.C."/>
            <person name="Conrad A.L."/>
            <person name="Dejesa L.C."/>
            <person name="Hao J."/>
            <person name="Honchak B.M."/>
            <person name="Karbach L.E."/>
            <person name="Kurdoglu A."/>
            <person name="Lahiri S."/>
            <person name="Mastrian S.D."/>
            <person name="Miyashita H."/>
            <person name="Page L."/>
            <person name="Ramakrishna P."/>
            <person name="Satoh S."/>
            <person name="Sattley W.M."/>
            <person name="Shimada Y."/>
            <person name="Taylor H.L."/>
            <person name="Tomo T."/>
            <person name="Tsuchiya T."/>
            <person name="Wang Z.T."/>
            <person name="Raymond J."/>
            <person name="Mimuro M."/>
            <person name="Blankenship R.E."/>
            <person name="Touchman J.W."/>
        </authorList>
    </citation>
    <scope>NUCLEOTIDE SEQUENCE [LARGE SCALE GENOMIC DNA]</scope>
    <source>
        <strain evidence="7">MBIC 11017</strain>
    </source>
</reference>
<dbReference type="InterPro" id="IPR034718">
    <property type="entry name" value="RlpA"/>
</dbReference>
<evidence type="ECO:0000259" key="5">
    <source>
        <dbReference type="Pfam" id="PF03330"/>
    </source>
</evidence>
<dbReference type="eggNOG" id="COG0797">
    <property type="taxonomic scope" value="Bacteria"/>
</dbReference>
<keyword evidence="6" id="KW-0449">Lipoprotein</keyword>
<feature type="signal peptide" evidence="3">
    <location>
        <begin position="1"/>
        <end position="23"/>
    </location>
</feature>
<protein>
    <recommendedName>
        <fullName evidence="3">Probable endolytic peptidoglycan transglycosylase RlpA</fullName>
        <ecNumber evidence="3">4.2.2.-</ecNumber>
    </recommendedName>
</protein>
<dbReference type="GO" id="GO:0000270">
    <property type="term" value="P:peptidoglycan metabolic process"/>
    <property type="evidence" value="ECO:0007669"/>
    <property type="project" value="UniProtKB-UniRule"/>
</dbReference>
<evidence type="ECO:0000256" key="4">
    <source>
        <dbReference type="RuleBase" id="RU003495"/>
    </source>
</evidence>
<dbReference type="AlphaFoldDB" id="B0CEK1"/>
<dbReference type="EMBL" id="CP000828">
    <property type="protein sequence ID" value="ABW26967.1"/>
    <property type="molecule type" value="Genomic_DNA"/>
</dbReference>
<dbReference type="RefSeq" id="WP_012162465.1">
    <property type="nucleotide sequence ID" value="NC_009925.1"/>
</dbReference>
<feature type="chain" id="PRO_5009990763" description="Probable endolytic peptidoglycan transglycosylase RlpA" evidence="3">
    <location>
        <begin position="24"/>
        <end position="111"/>
    </location>
</feature>
<evidence type="ECO:0000313" key="6">
    <source>
        <dbReference type="EMBL" id="ABW26967.1"/>
    </source>
</evidence>
<dbReference type="KEGG" id="amr:AM1_1950"/>
<sequence length="111" mass="11814" precursor="true">MLKKLIVPLTIAASVLFQSAALAQTATYYSDYYQGRQTASGEIFDTWGNTAAHPSLPFGTWVQVTNLNNGASVNVRINDRCNCGIDLSKAAAGQIGLLQTGVAPVSIQVLR</sequence>
<evidence type="ECO:0000313" key="7">
    <source>
        <dbReference type="Proteomes" id="UP000000268"/>
    </source>
</evidence>
<dbReference type="HOGENOM" id="CLU_042923_7_2_3"/>
<dbReference type="GO" id="GO:0071555">
    <property type="term" value="P:cell wall organization"/>
    <property type="evidence" value="ECO:0007669"/>
    <property type="project" value="UniProtKB-KW"/>
</dbReference>
<dbReference type="Pfam" id="PF03330">
    <property type="entry name" value="DPBB_1"/>
    <property type="match status" value="1"/>
</dbReference>
<keyword evidence="2 3" id="KW-0961">Cell wall biogenesis/degradation</keyword>
<dbReference type="HAMAP" id="MF_02071">
    <property type="entry name" value="RlpA"/>
    <property type="match status" value="1"/>
</dbReference>
<dbReference type="SUPFAM" id="SSF50685">
    <property type="entry name" value="Barwin-like endoglucanases"/>
    <property type="match status" value="1"/>
</dbReference>
<feature type="domain" description="RlpA-like protein double-psi beta-barrel" evidence="5">
    <location>
        <begin position="28"/>
        <end position="106"/>
    </location>
</feature>
<dbReference type="Gene3D" id="2.40.40.10">
    <property type="entry name" value="RlpA-like domain"/>
    <property type="match status" value="1"/>
</dbReference>
<evidence type="ECO:0000256" key="1">
    <source>
        <dbReference type="ARBA" id="ARBA00023239"/>
    </source>
</evidence>
<evidence type="ECO:0000256" key="2">
    <source>
        <dbReference type="ARBA" id="ARBA00023316"/>
    </source>
</evidence>
<dbReference type="PANTHER" id="PTHR34183">
    <property type="entry name" value="ENDOLYTIC PEPTIDOGLYCAN TRANSGLYCOSYLASE RLPA"/>
    <property type="match status" value="1"/>
</dbReference>
<dbReference type="CDD" id="cd22268">
    <property type="entry name" value="DPBB_RlpA-like"/>
    <property type="match status" value="1"/>
</dbReference>
<dbReference type="NCBIfam" id="TIGR00413">
    <property type="entry name" value="rlpA"/>
    <property type="match status" value="1"/>
</dbReference>
<keyword evidence="3" id="KW-0732">Signal</keyword>
<proteinExistence type="inferred from homology"/>
<comment type="similarity">
    <text evidence="3 4">Belongs to the RlpA family.</text>
</comment>
<dbReference type="InterPro" id="IPR036908">
    <property type="entry name" value="RlpA-like_sf"/>
</dbReference>
<keyword evidence="1 3" id="KW-0456">Lyase</keyword>
<keyword evidence="7" id="KW-1185">Reference proteome</keyword>
<evidence type="ECO:0000256" key="3">
    <source>
        <dbReference type="HAMAP-Rule" id="MF_02071"/>
    </source>
</evidence>
<dbReference type="InterPro" id="IPR012997">
    <property type="entry name" value="RplA"/>
</dbReference>
<comment type="function">
    <text evidence="3">Lytic transglycosylase with a strong preference for naked glycan strands that lack stem peptides.</text>
</comment>
<dbReference type="InterPro" id="IPR009009">
    <property type="entry name" value="RlpA-like_DPBB"/>
</dbReference>
<dbReference type="STRING" id="329726.AM1_1950"/>
<dbReference type="Proteomes" id="UP000000268">
    <property type="component" value="Chromosome"/>
</dbReference>
<gene>
    <name evidence="3 6" type="primary">rlpA</name>
    <name evidence="6" type="ordered locus">AM1_1950</name>
</gene>
<organism evidence="6 7">
    <name type="scientific">Acaryochloris marina (strain MBIC 11017)</name>
    <dbReference type="NCBI Taxonomy" id="329726"/>
    <lineage>
        <taxon>Bacteria</taxon>
        <taxon>Bacillati</taxon>
        <taxon>Cyanobacteriota</taxon>
        <taxon>Cyanophyceae</taxon>
        <taxon>Acaryochloridales</taxon>
        <taxon>Acaryochloridaceae</taxon>
        <taxon>Acaryochloris</taxon>
    </lineage>
</organism>
<accession>B0CEK1</accession>
<dbReference type="GO" id="GO:0008932">
    <property type="term" value="F:lytic endotransglycosylase activity"/>
    <property type="evidence" value="ECO:0007669"/>
    <property type="project" value="UniProtKB-UniRule"/>
</dbReference>
<dbReference type="EC" id="4.2.2.-" evidence="3"/>
<dbReference type="PANTHER" id="PTHR34183:SF8">
    <property type="entry name" value="ENDOLYTIC PEPTIDOGLYCAN TRANSGLYCOSYLASE RLPA-RELATED"/>
    <property type="match status" value="1"/>
</dbReference>
<name>B0CEK1_ACAM1</name>